<dbReference type="CDD" id="cd01556">
    <property type="entry name" value="EPSP_synthase"/>
    <property type="match status" value="1"/>
</dbReference>
<keyword evidence="3 8" id="KW-0963">Cytoplasm</keyword>
<comment type="catalytic activity">
    <reaction evidence="7">
        <text>3-phosphoshikimate + phosphoenolpyruvate = 5-O-(1-carboxyvinyl)-3-phosphoshikimate + phosphate</text>
        <dbReference type="Rhea" id="RHEA:21256"/>
        <dbReference type="ChEBI" id="CHEBI:43474"/>
        <dbReference type="ChEBI" id="CHEBI:57701"/>
        <dbReference type="ChEBI" id="CHEBI:58702"/>
        <dbReference type="ChEBI" id="CHEBI:145989"/>
        <dbReference type="EC" id="2.5.1.19"/>
    </reaction>
    <physiologicalReaction direction="left-to-right" evidence="7">
        <dbReference type="Rhea" id="RHEA:21257"/>
    </physiologicalReaction>
</comment>
<feature type="binding site" evidence="8">
    <location>
        <position position="311"/>
    </location>
    <ligand>
        <name>3-phosphoshikimate</name>
        <dbReference type="ChEBI" id="CHEBI:145989"/>
    </ligand>
</feature>
<keyword evidence="5 8" id="KW-0808">Transferase</keyword>
<accession>A0A9D2GTL4</accession>
<dbReference type="FunFam" id="3.65.10.10:FF:000005">
    <property type="entry name" value="3-phosphoshikimate 1-carboxyvinyltransferase"/>
    <property type="match status" value="1"/>
</dbReference>
<dbReference type="EMBL" id="DXAQ01000036">
    <property type="protein sequence ID" value="HIZ88800.1"/>
    <property type="molecule type" value="Genomic_DNA"/>
</dbReference>
<evidence type="ECO:0000256" key="5">
    <source>
        <dbReference type="ARBA" id="ARBA00022679"/>
    </source>
</evidence>
<name>A0A9D2GTL4_9BACT</name>
<evidence type="ECO:0000256" key="1">
    <source>
        <dbReference type="ARBA" id="ARBA00004811"/>
    </source>
</evidence>
<dbReference type="Proteomes" id="UP000824176">
    <property type="component" value="Unassembled WGS sequence"/>
</dbReference>
<feature type="active site" description="Proton acceptor" evidence="8">
    <location>
        <position position="311"/>
    </location>
</feature>
<comment type="pathway">
    <text evidence="1 8">Metabolic intermediate biosynthesis; chorismate biosynthesis; chorismate from D-erythrose 4-phosphate and phosphoenolpyruvate: step 6/7.</text>
</comment>
<organism evidence="10 11">
    <name type="scientific">Candidatus Mucispirillum faecigallinarum</name>
    <dbReference type="NCBI Taxonomy" id="2838699"/>
    <lineage>
        <taxon>Bacteria</taxon>
        <taxon>Pseudomonadati</taxon>
        <taxon>Deferribacterota</taxon>
        <taxon>Deferribacteres</taxon>
        <taxon>Deferribacterales</taxon>
        <taxon>Mucispirillaceae</taxon>
        <taxon>Mucispirillum</taxon>
    </lineage>
</organism>
<dbReference type="PIRSF" id="PIRSF000505">
    <property type="entry name" value="EPSPS"/>
    <property type="match status" value="1"/>
</dbReference>
<sequence length="426" mass="46513">MITFDKCKSFKGKINVPSDKSITHRAVIMGAMADGVTVVRNPLLSRDTIATMNAVQQLGVNIVNERSRLLIHSEGVKNFKEPYDVINCDNSGTTARLMMGVLSPCNFYSVLTGDPSLLRRPMARVIKPLSVLGADIRSKDNNKYLPATILPADMKAGEIIAEVKSAQVKSSVLLAGVQLEGITTYVEKTPTRDHTERMLKAFGIKCENNQGRISVTGGDLVQAKIDVPADFSSAAFYIGAGLIFEGSEIVIENCGLNPSRIGLLTVLKELGVDIKYEITNDEYEPIGNIYVTPAQIKGGKVGGDIIANMIDEIPVLAMIGLFGQAPLEIRDAKELRVKESDRIAALINNFKALGAEIEEYEDGLKIYPLIKEPEKATLLAYDDHRISMINIILAKKFGVKVLLDNIASLDVSYPEFIGDLLSLEEK</sequence>
<feature type="binding site" evidence="8">
    <location>
        <position position="338"/>
    </location>
    <ligand>
        <name>3-phosphoshikimate</name>
        <dbReference type="ChEBI" id="CHEBI:145989"/>
    </ligand>
</feature>
<evidence type="ECO:0000256" key="7">
    <source>
        <dbReference type="ARBA" id="ARBA00044633"/>
    </source>
</evidence>
<dbReference type="GO" id="GO:0005737">
    <property type="term" value="C:cytoplasm"/>
    <property type="evidence" value="ECO:0007669"/>
    <property type="project" value="UniProtKB-SubCell"/>
</dbReference>
<dbReference type="GO" id="GO:0009073">
    <property type="term" value="P:aromatic amino acid family biosynthetic process"/>
    <property type="evidence" value="ECO:0007669"/>
    <property type="project" value="UniProtKB-KW"/>
</dbReference>
<feature type="domain" description="Enolpyruvate transferase" evidence="9">
    <location>
        <begin position="7"/>
        <end position="420"/>
    </location>
</feature>
<feature type="binding site" evidence="8">
    <location>
        <position position="92"/>
    </location>
    <ligand>
        <name>phosphoenolpyruvate</name>
        <dbReference type="ChEBI" id="CHEBI:58702"/>
    </ligand>
</feature>
<feature type="binding site" evidence="8">
    <location>
        <position position="167"/>
    </location>
    <ligand>
        <name>phosphoenolpyruvate</name>
        <dbReference type="ChEBI" id="CHEBI:58702"/>
    </ligand>
</feature>
<dbReference type="NCBIfam" id="TIGR01356">
    <property type="entry name" value="aroA"/>
    <property type="match status" value="1"/>
</dbReference>
<comment type="function">
    <text evidence="8">Catalyzes the transfer of the enolpyruvyl moiety of phosphoenolpyruvate (PEP) to the 5-hydroxyl of shikimate-3-phosphate (S3P) to produce enolpyruvyl shikimate-3-phosphate and inorganic phosphate.</text>
</comment>
<keyword evidence="6 8" id="KW-0057">Aromatic amino acid biosynthesis</keyword>
<dbReference type="HAMAP" id="MF_00210">
    <property type="entry name" value="EPSP_synth"/>
    <property type="match status" value="1"/>
</dbReference>
<feature type="binding site" evidence="8">
    <location>
        <position position="342"/>
    </location>
    <ligand>
        <name>phosphoenolpyruvate</name>
        <dbReference type="ChEBI" id="CHEBI:58702"/>
    </ligand>
</feature>
<reference evidence="10" key="2">
    <citation type="submission" date="2021-04" db="EMBL/GenBank/DDBJ databases">
        <authorList>
            <person name="Gilroy R."/>
        </authorList>
    </citation>
    <scope>NUCLEOTIDE SEQUENCE</scope>
    <source>
        <strain evidence="10">ChiW4-1371</strain>
    </source>
</reference>
<feature type="binding site" evidence="8">
    <location>
        <position position="25"/>
    </location>
    <ligand>
        <name>3-phosphoshikimate</name>
        <dbReference type="ChEBI" id="CHEBI:145989"/>
    </ligand>
</feature>
<dbReference type="InterPro" id="IPR001986">
    <property type="entry name" value="Enolpyruvate_Tfrase_dom"/>
</dbReference>
<dbReference type="InterPro" id="IPR036968">
    <property type="entry name" value="Enolpyruvate_Tfrase_sf"/>
</dbReference>
<dbReference type="PANTHER" id="PTHR21090">
    <property type="entry name" value="AROM/DEHYDROQUINATE SYNTHASE"/>
    <property type="match status" value="1"/>
</dbReference>
<comment type="caution">
    <text evidence="10">The sequence shown here is derived from an EMBL/GenBank/DDBJ whole genome shotgun (WGS) entry which is preliminary data.</text>
</comment>
<dbReference type="GO" id="GO:0009423">
    <property type="term" value="P:chorismate biosynthetic process"/>
    <property type="evidence" value="ECO:0007669"/>
    <property type="project" value="UniProtKB-UniRule"/>
</dbReference>
<protein>
    <recommendedName>
        <fullName evidence="8">3-phosphoshikimate 1-carboxyvinyltransferase</fullName>
        <ecNumber evidence="8">2.5.1.19</ecNumber>
    </recommendedName>
    <alternativeName>
        <fullName evidence="8">5-enolpyruvylshikimate-3-phosphate synthase</fullName>
        <shortName evidence="8">EPSP synthase</shortName>
        <shortName evidence="8">EPSPS</shortName>
    </alternativeName>
</protein>
<evidence type="ECO:0000313" key="11">
    <source>
        <dbReference type="Proteomes" id="UP000824176"/>
    </source>
</evidence>
<comment type="subunit">
    <text evidence="8">Monomer.</text>
</comment>
<dbReference type="AlphaFoldDB" id="A0A9D2GTL4"/>
<comment type="subcellular location">
    <subcellularLocation>
        <location evidence="8">Cytoplasm</location>
    </subcellularLocation>
</comment>
<dbReference type="Gene3D" id="3.65.10.10">
    <property type="entry name" value="Enolpyruvate transferase domain"/>
    <property type="match status" value="2"/>
</dbReference>
<comment type="similarity">
    <text evidence="2 8">Belongs to the EPSP synthase family.</text>
</comment>
<gene>
    <name evidence="8 10" type="primary">aroA</name>
    <name evidence="10" type="ORF">H9804_02550</name>
</gene>
<evidence type="ECO:0000256" key="3">
    <source>
        <dbReference type="ARBA" id="ARBA00022490"/>
    </source>
</evidence>
<dbReference type="PROSITE" id="PS00885">
    <property type="entry name" value="EPSP_SYNTHASE_2"/>
    <property type="match status" value="1"/>
</dbReference>
<feature type="binding site" evidence="8">
    <location>
        <position position="120"/>
    </location>
    <ligand>
        <name>phosphoenolpyruvate</name>
        <dbReference type="ChEBI" id="CHEBI:58702"/>
    </ligand>
</feature>
<dbReference type="EC" id="2.5.1.19" evidence="8"/>
<dbReference type="PANTHER" id="PTHR21090:SF5">
    <property type="entry name" value="PENTAFUNCTIONAL AROM POLYPEPTIDE"/>
    <property type="match status" value="1"/>
</dbReference>
<evidence type="ECO:0000313" key="10">
    <source>
        <dbReference type="EMBL" id="HIZ88800.1"/>
    </source>
</evidence>
<feature type="binding site" evidence="8">
    <location>
        <position position="21"/>
    </location>
    <ligand>
        <name>3-phosphoshikimate</name>
        <dbReference type="ChEBI" id="CHEBI:145989"/>
    </ligand>
</feature>
<dbReference type="SUPFAM" id="SSF55205">
    <property type="entry name" value="EPT/RTPC-like"/>
    <property type="match status" value="1"/>
</dbReference>
<comment type="caution">
    <text evidence="8">Lacks conserved residue(s) required for the propagation of feature annotation.</text>
</comment>
<evidence type="ECO:0000256" key="4">
    <source>
        <dbReference type="ARBA" id="ARBA00022605"/>
    </source>
</evidence>
<evidence type="ECO:0000256" key="6">
    <source>
        <dbReference type="ARBA" id="ARBA00023141"/>
    </source>
</evidence>
<feature type="binding site" evidence="8">
    <location>
        <position position="20"/>
    </location>
    <ligand>
        <name>3-phosphoshikimate</name>
        <dbReference type="ChEBI" id="CHEBI:145989"/>
    </ligand>
</feature>
<feature type="binding site" evidence="8">
    <location>
        <position position="20"/>
    </location>
    <ligand>
        <name>phosphoenolpyruvate</name>
        <dbReference type="ChEBI" id="CHEBI:58702"/>
    </ligand>
</feature>
<reference evidence="10" key="1">
    <citation type="journal article" date="2021" name="PeerJ">
        <title>Extensive microbial diversity within the chicken gut microbiome revealed by metagenomics and culture.</title>
        <authorList>
            <person name="Gilroy R."/>
            <person name="Ravi A."/>
            <person name="Getino M."/>
            <person name="Pursley I."/>
            <person name="Horton D.L."/>
            <person name="Alikhan N.F."/>
            <person name="Baker D."/>
            <person name="Gharbi K."/>
            <person name="Hall N."/>
            <person name="Watson M."/>
            <person name="Adriaenssens E.M."/>
            <person name="Foster-Nyarko E."/>
            <person name="Jarju S."/>
            <person name="Secka A."/>
            <person name="Antonio M."/>
            <person name="Oren A."/>
            <person name="Chaudhuri R.R."/>
            <person name="La Ragione R."/>
            <person name="Hildebrand F."/>
            <person name="Pallen M.J."/>
        </authorList>
    </citation>
    <scope>NUCLEOTIDE SEQUENCE</scope>
    <source>
        <strain evidence="10">ChiW4-1371</strain>
    </source>
</reference>
<dbReference type="InterPro" id="IPR013792">
    <property type="entry name" value="RNA3'P_cycl/enolpyr_Trfase_a/b"/>
</dbReference>
<dbReference type="GO" id="GO:0008652">
    <property type="term" value="P:amino acid biosynthetic process"/>
    <property type="evidence" value="ECO:0007669"/>
    <property type="project" value="UniProtKB-KW"/>
</dbReference>
<dbReference type="InterPro" id="IPR006264">
    <property type="entry name" value="EPSP_synthase"/>
</dbReference>
<evidence type="ECO:0000256" key="2">
    <source>
        <dbReference type="ARBA" id="ARBA00009948"/>
    </source>
</evidence>
<proteinExistence type="inferred from homology"/>
<feature type="binding site" evidence="8">
    <location>
        <position position="165"/>
    </location>
    <ligand>
        <name>3-phosphoshikimate</name>
        <dbReference type="ChEBI" id="CHEBI:145989"/>
    </ligand>
</feature>
<feature type="binding site" evidence="8">
    <location>
        <position position="385"/>
    </location>
    <ligand>
        <name>phosphoenolpyruvate</name>
        <dbReference type="ChEBI" id="CHEBI:58702"/>
    </ligand>
</feature>
<dbReference type="Pfam" id="PF00275">
    <property type="entry name" value="EPSP_synthase"/>
    <property type="match status" value="1"/>
</dbReference>
<dbReference type="InterPro" id="IPR023193">
    <property type="entry name" value="EPSP_synthase_CS"/>
</dbReference>
<dbReference type="GO" id="GO:0003866">
    <property type="term" value="F:3-phosphoshikimate 1-carboxyvinyltransferase activity"/>
    <property type="evidence" value="ECO:0007669"/>
    <property type="project" value="UniProtKB-UniRule"/>
</dbReference>
<feature type="binding site" evidence="8">
    <location>
        <position position="167"/>
    </location>
    <ligand>
        <name>3-phosphoshikimate</name>
        <dbReference type="ChEBI" id="CHEBI:145989"/>
    </ligand>
</feature>
<keyword evidence="4 8" id="KW-0028">Amino-acid biosynthesis</keyword>
<evidence type="ECO:0000259" key="9">
    <source>
        <dbReference type="Pfam" id="PF00275"/>
    </source>
</evidence>
<evidence type="ECO:0000256" key="8">
    <source>
        <dbReference type="HAMAP-Rule" id="MF_00210"/>
    </source>
</evidence>